<comment type="caution">
    <text evidence="4">The sequence shown here is derived from an EMBL/GenBank/DDBJ whole genome shotgun (WGS) entry which is preliminary data.</text>
</comment>
<dbReference type="Proteomes" id="UP001174196">
    <property type="component" value="Unassembled WGS sequence"/>
</dbReference>
<evidence type="ECO:0000256" key="2">
    <source>
        <dbReference type="PROSITE-ProRule" id="PRU01161"/>
    </source>
</evidence>
<keyword evidence="2" id="KW-0378">Hydrolase</keyword>
<dbReference type="PROSITE" id="PS51635">
    <property type="entry name" value="PNPLA"/>
    <property type="match status" value="1"/>
</dbReference>
<feature type="active site" description="Nucleophile" evidence="2">
    <location>
        <position position="40"/>
    </location>
</feature>
<comment type="caution">
    <text evidence="2">Lacks conserved residue(s) required for the propagation of feature annotation.</text>
</comment>
<proteinExistence type="predicted"/>
<accession>A0ABT8IR49</accession>
<feature type="short sequence motif" description="GXSXG" evidence="2">
    <location>
        <begin position="38"/>
        <end position="42"/>
    </location>
</feature>
<dbReference type="InterPro" id="IPR016035">
    <property type="entry name" value="Acyl_Trfase/lysoPLipase"/>
</dbReference>
<dbReference type="SUPFAM" id="SSF52151">
    <property type="entry name" value="FabD/lysophospholipase-like"/>
    <property type="match status" value="1"/>
</dbReference>
<dbReference type="InterPro" id="IPR052580">
    <property type="entry name" value="Lipid_Hydrolase"/>
</dbReference>
<dbReference type="PANTHER" id="PTHR46394">
    <property type="entry name" value="ANNEXIN"/>
    <property type="match status" value="1"/>
</dbReference>
<keyword evidence="2" id="KW-0442">Lipid degradation</keyword>
<feature type="domain" description="PNPLA" evidence="3">
    <location>
        <begin position="7"/>
        <end position="200"/>
    </location>
</feature>
<feature type="short sequence motif" description="DGA/G" evidence="2">
    <location>
        <begin position="187"/>
        <end position="189"/>
    </location>
</feature>
<feature type="active site" description="Proton acceptor" evidence="2">
    <location>
        <position position="187"/>
    </location>
</feature>
<evidence type="ECO:0000313" key="5">
    <source>
        <dbReference type="Proteomes" id="UP001174196"/>
    </source>
</evidence>
<dbReference type="Gene3D" id="3.40.1090.10">
    <property type="entry name" value="Cytosolic phospholipase A2 catalytic domain"/>
    <property type="match status" value="2"/>
</dbReference>
<dbReference type="RefSeq" id="WP_301240298.1">
    <property type="nucleotide sequence ID" value="NZ_JANRHH010000053.1"/>
</dbReference>
<dbReference type="Pfam" id="PF01734">
    <property type="entry name" value="Patatin"/>
    <property type="match status" value="1"/>
</dbReference>
<keyword evidence="1 2" id="KW-0443">Lipid metabolism</keyword>
<dbReference type="InterPro" id="IPR002641">
    <property type="entry name" value="PNPLA_dom"/>
</dbReference>
<evidence type="ECO:0000313" key="4">
    <source>
        <dbReference type="EMBL" id="MDN4595249.1"/>
    </source>
</evidence>
<evidence type="ECO:0000256" key="1">
    <source>
        <dbReference type="ARBA" id="ARBA00023098"/>
    </source>
</evidence>
<dbReference type="EMBL" id="JANRHH010000053">
    <property type="protein sequence ID" value="MDN4595249.1"/>
    <property type="molecule type" value="Genomic_DNA"/>
</dbReference>
<reference evidence="4" key="1">
    <citation type="submission" date="2022-08" db="EMBL/GenBank/DDBJ databases">
        <title>Polycladomyces zharkentsis sp. nov., a novel thermophilic CMC and starch-degrading bacterium isolated from a geothermal spring in Kazakhstan.</title>
        <authorList>
            <person name="Mashzhan A."/>
            <person name="Kistaubaeva A."/>
            <person name="Javier-Lopez R."/>
            <person name="Birkeland N.-K."/>
        </authorList>
    </citation>
    <scope>NUCLEOTIDE SEQUENCE</scope>
    <source>
        <strain evidence="4">KSR 13</strain>
    </source>
</reference>
<sequence length="318" mass="36196">MTVWADAVFEGGGVKAVGLVGALAVAEEKGYRWKRLAGTSAGSIIAALLAAGYRADDIHALMMEQDFLQFMPKTWYHRIPYIGPALRLWIHKGLYPGDSLEKWIGELLARRGVYTFADLKECELTIIASDISGGNLMVLPHDYSDYGYDPNQLTVARAVRMSCSIPYFFDPVKVVNQISKKICYIVDGAILSNFPVWLFDKEKPRWPTFGFRLVSELSAEEHHIFGPISLLRALFLTMMEAHDNRYLKDQEKVRTILVPTLDVKMTDFHISKEKRRLLYEAGRQAAEDFFRNWTFAEYLAVRQAKRGVSYTIRPTELG</sequence>
<name>A0ABT8IR49_9BACL</name>
<dbReference type="CDD" id="cd07207">
    <property type="entry name" value="Pat_ExoU_VipD_like"/>
    <property type="match status" value="1"/>
</dbReference>
<dbReference type="PANTHER" id="PTHR46394:SF1">
    <property type="entry name" value="PNPLA DOMAIN-CONTAINING PROTEIN"/>
    <property type="match status" value="1"/>
</dbReference>
<evidence type="ECO:0000259" key="3">
    <source>
        <dbReference type="PROSITE" id="PS51635"/>
    </source>
</evidence>
<organism evidence="4 5">
    <name type="scientific">Polycladomyces subterraneus</name>
    <dbReference type="NCBI Taxonomy" id="1016997"/>
    <lineage>
        <taxon>Bacteria</taxon>
        <taxon>Bacillati</taxon>
        <taxon>Bacillota</taxon>
        <taxon>Bacilli</taxon>
        <taxon>Bacillales</taxon>
        <taxon>Thermoactinomycetaceae</taxon>
        <taxon>Polycladomyces</taxon>
    </lineage>
</organism>
<protein>
    <submittedName>
        <fullName evidence="4">Patatin-like phospholipase family protein</fullName>
    </submittedName>
</protein>
<gene>
    <name evidence="4" type="ORF">NWF35_15400</name>
</gene>
<keyword evidence="5" id="KW-1185">Reference proteome</keyword>